<evidence type="ECO:0000313" key="7">
    <source>
        <dbReference type="Proteomes" id="UP000646484"/>
    </source>
</evidence>
<protein>
    <submittedName>
        <fullName evidence="6">Thioredoxin family protein</fullName>
    </submittedName>
</protein>
<evidence type="ECO:0000256" key="3">
    <source>
        <dbReference type="ARBA" id="ARBA00023157"/>
    </source>
</evidence>
<gene>
    <name evidence="6" type="ORF">H8S64_10390</name>
</gene>
<sequence>MFVLISVFAQTNFQNLTLEKALEKAKTEDKYVFVDCYTSWCGPCKMMAEKILPLEEVGAYMNEHFVCVKFDMEKGEGRDIAKKFRVTSYPTFLMLKTDGSLLHRVIGGTGTGEEFLKKVQEGLDENSIGKLEVRYMNGNRDMDFLMKYIEALVQACDVEKAKGIAQEVLVSLDDDEKCSAPYWFIYENRELSPVGSGNMVYLLKHVEKFRQGVGVEKVDAAVAGLFEMQLEDILRGRNRNATLADVEDAEKLLESYHLTGQEHLNGYIALIKAVMAEDTDETLRLCKEMFPKMSDEKVSYLYFNPITSLGEKWDKKQKKELEALTRQLAEQVQMSQLKHSLTNFANVGISLLDQMKKR</sequence>
<dbReference type="Proteomes" id="UP000646484">
    <property type="component" value="Unassembled WGS sequence"/>
</dbReference>
<dbReference type="InterPro" id="IPR013766">
    <property type="entry name" value="Thioredoxin_domain"/>
</dbReference>
<feature type="domain" description="Thioredoxin" evidence="5">
    <location>
        <begin position="1"/>
        <end position="154"/>
    </location>
</feature>
<dbReference type="PANTHER" id="PTHR45663">
    <property type="entry name" value="GEO12009P1"/>
    <property type="match status" value="1"/>
</dbReference>
<dbReference type="InterPro" id="IPR017937">
    <property type="entry name" value="Thioredoxin_CS"/>
</dbReference>
<dbReference type="PROSITE" id="PS00194">
    <property type="entry name" value="THIOREDOXIN_1"/>
    <property type="match status" value="1"/>
</dbReference>
<keyword evidence="3" id="KW-1015">Disulfide bond</keyword>
<dbReference type="Pfam" id="PF00085">
    <property type="entry name" value="Thioredoxin"/>
    <property type="match status" value="1"/>
</dbReference>
<keyword evidence="2" id="KW-0249">Electron transport</keyword>
<dbReference type="Gene3D" id="3.40.30.10">
    <property type="entry name" value="Glutaredoxin"/>
    <property type="match status" value="1"/>
</dbReference>
<keyword evidence="1" id="KW-0813">Transport</keyword>
<dbReference type="InterPro" id="IPR036249">
    <property type="entry name" value="Thioredoxin-like_sf"/>
</dbReference>
<proteinExistence type="predicted"/>
<dbReference type="CDD" id="cd02947">
    <property type="entry name" value="TRX_family"/>
    <property type="match status" value="1"/>
</dbReference>
<comment type="caution">
    <text evidence="6">The sequence shown here is derived from an EMBL/GenBank/DDBJ whole genome shotgun (WGS) entry which is preliminary data.</text>
</comment>
<name>A0ABR7D0P3_9BACT</name>
<evidence type="ECO:0000256" key="4">
    <source>
        <dbReference type="ARBA" id="ARBA00023284"/>
    </source>
</evidence>
<accession>A0ABR7D0P3</accession>
<organism evidence="6 7">
    <name type="scientific">Butyricimonas hominis</name>
    <dbReference type="NCBI Taxonomy" id="2763032"/>
    <lineage>
        <taxon>Bacteria</taxon>
        <taxon>Pseudomonadati</taxon>
        <taxon>Bacteroidota</taxon>
        <taxon>Bacteroidia</taxon>
        <taxon>Bacteroidales</taxon>
        <taxon>Odoribacteraceae</taxon>
        <taxon>Butyricimonas</taxon>
    </lineage>
</organism>
<dbReference type="EMBL" id="JACOOH010000004">
    <property type="protein sequence ID" value="MBC5621506.1"/>
    <property type="molecule type" value="Genomic_DNA"/>
</dbReference>
<evidence type="ECO:0000256" key="2">
    <source>
        <dbReference type="ARBA" id="ARBA00022982"/>
    </source>
</evidence>
<dbReference type="PANTHER" id="PTHR45663:SF11">
    <property type="entry name" value="GEO12009P1"/>
    <property type="match status" value="1"/>
</dbReference>
<evidence type="ECO:0000256" key="1">
    <source>
        <dbReference type="ARBA" id="ARBA00022448"/>
    </source>
</evidence>
<keyword evidence="4" id="KW-0676">Redox-active center</keyword>
<evidence type="ECO:0000259" key="5">
    <source>
        <dbReference type="PROSITE" id="PS51352"/>
    </source>
</evidence>
<evidence type="ECO:0000313" key="6">
    <source>
        <dbReference type="EMBL" id="MBC5621506.1"/>
    </source>
</evidence>
<dbReference type="PROSITE" id="PS51352">
    <property type="entry name" value="THIOREDOXIN_2"/>
    <property type="match status" value="1"/>
</dbReference>
<keyword evidence="7" id="KW-1185">Reference proteome</keyword>
<dbReference type="SUPFAM" id="SSF52833">
    <property type="entry name" value="Thioredoxin-like"/>
    <property type="match status" value="1"/>
</dbReference>
<reference evidence="6 7" key="1">
    <citation type="submission" date="2020-08" db="EMBL/GenBank/DDBJ databases">
        <title>Genome public.</title>
        <authorList>
            <person name="Liu C."/>
            <person name="Sun Q."/>
        </authorList>
    </citation>
    <scope>NUCLEOTIDE SEQUENCE [LARGE SCALE GENOMIC DNA]</scope>
    <source>
        <strain evidence="6 7">NSJ-56</strain>
    </source>
</reference>